<keyword evidence="2" id="KW-1185">Reference proteome</keyword>
<reference evidence="1 2" key="1">
    <citation type="submission" date="2015-10" db="EMBL/GenBank/DDBJ databases">
        <title>Draft genome sequence of Streptomyces yokosukanensis DSM 40224, type strain for the species Streptomyces yokosukanensis.</title>
        <authorList>
            <person name="Ruckert C."/>
            <person name="Winkler A."/>
            <person name="Kalinowski J."/>
            <person name="Kampfer P."/>
            <person name="Glaeser S."/>
        </authorList>
    </citation>
    <scope>NUCLEOTIDE SEQUENCE [LARGE SCALE GENOMIC DNA]</scope>
    <source>
        <strain evidence="1 2">DSM 40224</strain>
    </source>
</reference>
<proteinExistence type="predicted"/>
<evidence type="ECO:0000313" key="1">
    <source>
        <dbReference type="EMBL" id="KUN09339.1"/>
    </source>
</evidence>
<evidence type="ECO:0000313" key="2">
    <source>
        <dbReference type="Proteomes" id="UP000053127"/>
    </source>
</evidence>
<sequence length="110" mass="11623">MLDGGQQFPAQPLVQGRCGPVGCHDVEHWMQSATSCFRHGLTDQHCTDPVPPCLRSDEETADHSGQVLARPALLAPQAGGQVSLAAAGQTDMADETAAMFGDPGPQWRSL</sequence>
<organism evidence="1 2">
    <name type="scientific">Streptomyces yokosukanensis</name>
    <dbReference type="NCBI Taxonomy" id="67386"/>
    <lineage>
        <taxon>Bacteria</taxon>
        <taxon>Bacillati</taxon>
        <taxon>Actinomycetota</taxon>
        <taxon>Actinomycetes</taxon>
        <taxon>Kitasatosporales</taxon>
        <taxon>Streptomycetaceae</taxon>
        <taxon>Streptomyces</taxon>
    </lineage>
</organism>
<dbReference type="Proteomes" id="UP000053127">
    <property type="component" value="Unassembled WGS sequence"/>
</dbReference>
<protein>
    <submittedName>
        <fullName evidence="1">Uncharacterized protein</fullName>
    </submittedName>
</protein>
<name>A0A124HH81_9ACTN</name>
<gene>
    <name evidence="1" type="ORF">AQI95_05845</name>
</gene>
<comment type="caution">
    <text evidence="1">The sequence shown here is derived from an EMBL/GenBank/DDBJ whole genome shotgun (WGS) entry which is preliminary data.</text>
</comment>
<dbReference type="EMBL" id="LMWN01000006">
    <property type="protein sequence ID" value="KUN09339.1"/>
    <property type="molecule type" value="Genomic_DNA"/>
</dbReference>
<accession>A0A124HH81</accession>
<dbReference type="AlphaFoldDB" id="A0A124HH81"/>